<feature type="coiled-coil region" evidence="1">
    <location>
        <begin position="456"/>
        <end position="504"/>
    </location>
</feature>
<keyword evidence="3" id="KW-0812">Transmembrane</keyword>
<protein>
    <recommendedName>
        <fullName evidence="6">MotA/TolQ/ExbB proton channel domain-containing protein</fullName>
    </recommendedName>
</protein>
<keyword evidence="1" id="KW-0175">Coiled coil</keyword>
<evidence type="ECO:0000256" key="2">
    <source>
        <dbReference type="SAM" id="MobiDB-lite"/>
    </source>
</evidence>
<organism evidence="4 5">
    <name type="scientific">Novosphingobium aerophilum</name>
    <dbReference type="NCBI Taxonomy" id="2839843"/>
    <lineage>
        <taxon>Bacteria</taxon>
        <taxon>Pseudomonadati</taxon>
        <taxon>Pseudomonadota</taxon>
        <taxon>Alphaproteobacteria</taxon>
        <taxon>Sphingomonadales</taxon>
        <taxon>Sphingomonadaceae</taxon>
        <taxon>Novosphingobium</taxon>
    </lineage>
</organism>
<keyword evidence="5" id="KW-1185">Reference proteome</keyword>
<keyword evidence="3" id="KW-0472">Membrane</keyword>
<feature type="region of interest" description="Disordered" evidence="2">
    <location>
        <begin position="534"/>
        <end position="567"/>
    </location>
</feature>
<feature type="transmembrane region" description="Helical" evidence="3">
    <location>
        <begin position="143"/>
        <end position="162"/>
    </location>
</feature>
<dbReference type="AlphaFoldDB" id="A0A7X1F7Y7"/>
<comment type="caution">
    <text evidence="4">The sequence shown here is derived from an EMBL/GenBank/DDBJ whole genome shotgun (WGS) entry which is preliminary data.</text>
</comment>
<evidence type="ECO:0000256" key="1">
    <source>
        <dbReference type="SAM" id="Coils"/>
    </source>
</evidence>
<reference evidence="4 5" key="1">
    <citation type="submission" date="2020-08" db="EMBL/GenBank/DDBJ databases">
        <title>The genome sequence of Novosphingobium flavum 4Y4.</title>
        <authorList>
            <person name="Liu Y."/>
        </authorList>
    </citation>
    <scope>NUCLEOTIDE SEQUENCE [LARGE SCALE GENOMIC DNA]</scope>
    <source>
        <strain evidence="4 5">4Y4</strain>
    </source>
</reference>
<evidence type="ECO:0008006" key="6">
    <source>
        <dbReference type="Google" id="ProtNLM"/>
    </source>
</evidence>
<evidence type="ECO:0000313" key="5">
    <source>
        <dbReference type="Proteomes" id="UP000520156"/>
    </source>
</evidence>
<dbReference type="EMBL" id="JACLAU010000013">
    <property type="protein sequence ID" value="MBC2652016.1"/>
    <property type="molecule type" value="Genomic_DNA"/>
</dbReference>
<proteinExistence type="predicted"/>
<keyword evidence="3" id="KW-1133">Transmembrane helix</keyword>
<name>A0A7X1F7Y7_9SPHN</name>
<accession>A0A7X1F7Y7</accession>
<feature type="transmembrane region" description="Helical" evidence="3">
    <location>
        <begin position="42"/>
        <end position="60"/>
    </location>
</feature>
<dbReference type="Proteomes" id="UP000520156">
    <property type="component" value="Unassembled WGS sequence"/>
</dbReference>
<dbReference type="RefSeq" id="WP_185683436.1">
    <property type="nucleotide sequence ID" value="NZ_JACLAU010000013.1"/>
</dbReference>
<sequence>MEKKIKTELFKMTGIMVMLLGLGIYAHEFVIAGIMAKMALNLSIFALFGIAAAISFHHVLSLRNDLVALHALQVDYGSKSRRPKDPFAKPAIVFSEPQLLGQGYRLITEELGKQDDLQISNGTVQTLLHDVDTRINDRKSTTLYFSGLMVFLGLLGAFMGLMKTVHSVSDLIGAMDVSGKGGTDSFGKMIEGMKAPLNGMSVGFSSSLFGLMTSMVLGALERCSTSAMKALRNEFEHWLSNMAALESAQTEASGSGRSSTAEFTAVRKVLEAGAAELGGIRDVIAGTTRGVADTRADLDRLTGAVAGLTQAVHRLSDPTPMLKPITAAVEDLARNQMDMLAQFRRLYAEAEADRAHIRSTLNALGSIVERSSLLDGAELHRQLDRMIVLQGELAEAAPAAVEALQTAPLQITAAPPRKGLFGLFAGQGGEGPSAGKALREAKALRREVRDSLAANRRVMRQVGAGLEQRLERLEANSIEEQDLVARLESRARDQQAALETLAATLEGDGQPPVIDGARPYTGARAAMQSLRQRLGAAFDRREAPRDRQEEEAELPARRYGTTDKGDL</sequence>
<evidence type="ECO:0000313" key="4">
    <source>
        <dbReference type="EMBL" id="MBC2652016.1"/>
    </source>
</evidence>
<feature type="compositionally biased region" description="Basic and acidic residues" evidence="2">
    <location>
        <begin position="538"/>
        <end position="567"/>
    </location>
</feature>
<feature type="transmembrane region" description="Helical" evidence="3">
    <location>
        <begin position="12"/>
        <end position="36"/>
    </location>
</feature>
<evidence type="ECO:0000256" key="3">
    <source>
        <dbReference type="SAM" id="Phobius"/>
    </source>
</evidence>
<gene>
    <name evidence="4" type="ORF">H7F49_09895</name>
</gene>